<name>A0A179IAS4_CORDF</name>
<evidence type="ECO:0000313" key="8">
    <source>
        <dbReference type="Proteomes" id="UP000243081"/>
    </source>
</evidence>
<dbReference type="OMA" id="VNAFIYM"/>
<keyword evidence="8" id="KW-1185">Reference proteome</keyword>
<protein>
    <recommendedName>
        <fullName evidence="9">RTA1 domain protein</fullName>
    </recommendedName>
</protein>
<dbReference type="OrthoDB" id="5384040at2759"/>
<feature type="transmembrane region" description="Helical" evidence="6">
    <location>
        <begin position="208"/>
        <end position="227"/>
    </location>
</feature>
<feature type="transmembrane region" description="Helical" evidence="6">
    <location>
        <begin position="239"/>
        <end position="261"/>
    </location>
</feature>
<accession>A0A179IAS4</accession>
<dbReference type="PANTHER" id="PTHR31465">
    <property type="entry name" value="PROTEIN RTA1-RELATED"/>
    <property type="match status" value="1"/>
</dbReference>
<comment type="subcellular location">
    <subcellularLocation>
        <location evidence="1">Membrane</location>
        <topology evidence="1">Multi-pass membrane protein</topology>
    </subcellularLocation>
</comment>
<reference evidence="7 8" key="1">
    <citation type="submission" date="2016-03" db="EMBL/GenBank/DDBJ databases">
        <title>Fine-scale spatial genetic structure of a fungal parasite of coffee scale insects.</title>
        <authorList>
            <person name="Jackson D."/>
            <person name="Zemenick K.A."/>
            <person name="Malloure B."/>
            <person name="Quandt C.A."/>
            <person name="James T.Y."/>
        </authorList>
    </citation>
    <scope>NUCLEOTIDE SEQUENCE [LARGE SCALE GENOMIC DNA]</scope>
    <source>
        <strain evidence="7 8">UM487</strain>
    </source>
</reference>
<feature type="transmembrane region" description="Helical" evidence="6">
    <location>
        <begin position="172"/>
        <end position="196"/>
    </location>
</feature>
<feature type="transmembrane region" description="Helical" evidence="6">
    <location>
        <begin position="51"/>
        <end position="70"/>
    </location>
</feature>
<feature type="region of interest" description="Disordered" evidence="5">
    <location>
        <begin position="319"/>
        <end position="385"/>
    </location>
</feature>
<dbReference type="InterPro" id="IPR007568">
    <property type="entry name" value="RTA1"/>
</dbReference>
<dbReference type="AlphaFoldDB" id="A0A179IAS4"/>
<keyword evidence="3 6" id="KW-1133">Transmembrane helix</keyword>
<comment type="caution">
    <text evidence="7">The sequence shown here is derived from an EMBL/GenBank/DDBJ whole genome shotgun (WGS) entry which is preliminary data.</text>
</comment>
<evidence type="ECO:0008006" key="9">
    <source>
        <dbReference type="Google" id="ProtNLM"/>
    </source>
</evidence>
<dbReference type="EMBL" id="LUKN01002258">
    <property type="protein sequence ID" value="OAQ99384.1"/>
    <property type="molecule type" value="Genomic_DNA"/>
</dbReference>
<evidence type="ECO:0000256" key="1">
    <source>
        <dbReference type="ARBA" id="ARBA00004141"/>
    </source>
</evidence>
<keyword evidence="4 6" id="KW-0472">Membrane</keyword>
<keyword evidence="2 6" id="KW-0812">Transmembrane</keyword>
<sequence>MAASTTDVSTTTTSSAASPSCTTAVPDKYGHVPFDACNSNYNDNPSFEANLAFAALFGTSFAAHIVQAVLYKKRFCWVVVVGAAWETAAFSLRAIGAHHQQELHQQELQYALWGQILFLLAPLCKRADVLPHRHTADCFLPSFFRDQCICLHDGRSYGPLWPPRQEDLGVRAVKLTVVFVWLDIVCFLVQLGGGVLLSNNDDAGLTRIGMKLGFVVIFGSMTAWFWRRMRHVSQGQSMGRLRFLIWTMLAVLVLIMVRIIFRLLEFGPGINANNKLITDETYPLVLDAMPTLLALALLNLMHPGLVLRGPDGEFPRVTRREKKTARLQAKEEKKRQREARKASKLSFVDGDAARLAEESDGYGGGGGGDRRSANNRELGAVHGRV</sequence>
<evidence type="ECO:0000256" key="4">
    <source>
        <dbReference type="ARBA" id="ARBA00023136"/>
    </source>
</evidence>
<evidence type="ECO:0000256" key="2">
    <source>
        <dbReference type="ARBA" id="ARBA00022692"/>
    </source>
</evidence>
<dbReference type="PANTHER" id="PTHR31465:SF15">
    <property type="entry name" value="LIPID TRANSPORTER ATNI-RELATED"/>
    <property type="match status" value="1"/>
</dbReference>
<feature type="compositionally biased region" description="Basic and acidic residues" evidence="5">
    <location>
        <begin position="328"/>
        <end position="341"/>
    </location>
</feature>
<gene>
    <name evidence="7" type="ORF">LLEC1_05175</name>
</gene>
<dbReference type="Proteomes" id="UP000243081">
    <property type="component" value="Unassembled WGS sequence"/>
</dbReference>
<proteinExistence type="predicted"/>
<evidence type="ECO:0000256" key="3">
    <source>
        <dbReference type="ARBA" id="ARBA00022989"/>
    </source>
</evidence>
<evidence type="ECO:0000256" key="6">
    <source>
        <dbReference type="SAM" id="Phobius"/>
    </source>
</evidence>
<dbReference type="GO" id="GO:0016020">
    <property type="term" value="C:membrane"/>
    <property type="evidence" value="ECO:0007669"/>
    <property type="project" value="UniProtKB-SubCell"/>
</dbReference>
<organism evidence="7 8">
    <name type="scientific">Cordyceps confragosa</name>
    <name type="common">Lecanicillium lecanii</name>
    <dbReference type="NCBI Taxonomy" id="2714763"/>
    <lineage>
        <taxon>Eukaryota</taxon>
        <taxon>Fungi</taxon>
        <taxon>Dikarya</taxon>
        <taxon>Ascomycota</taxon>
        <taxon>Pezizomycotina</taxon>
        <taxon>Sordariomycetes</taxon>
        <taxon>Hypocreomycetidae</taxon>
        <taxon>Hypocreales</taxon>
        <taxon>Cordycipitaceae</taxon>
        <taxon>Akanthomyces</taxon>
    </lineage>
</organism>
<evidence type="ECO:0000313" key="7">
    <source>
        <dbReference type="EMBL" id="OAQ99384.1"/>
    </source>
</evidence>
<dbReference type="Pfam" id="PF04479">
    <property type="entry name" value="RTA1"/>
    <property type="match status" value="1"/>
</dbReference>
<feature type="region of interest" description="Disordered" evidence="5">
    <location>
        <begin position="1"/>
        <end position="20"/>
    </location>
</feature>
<evidence type="ECO:0000256" key="5">
    <source>
        <dbReference type="SAM" id="MobiDB-lite"/>
    </source>
</evidence>